<evidence type="ECO:0000256" key="2">
    <source>
        <dbReference type="ARBA" id="ARBA00006432"/>
    </source>
</evidence>
<dbReference type="Pfam" id="PF00501">
    <property type="entry name" value="AMP-binding"/>
    <property type="match status" value="1"/>
</dbReference>
<feature type="domain" description="AMP-dependent synthetase/ligase" evidence="5">
    <location>
        <begin position="36"/>
        <end position="390"/>
    </location>
</feature>
<comment type="subcellular location">
    <subcellularLocation>
        <location evidence="1">Peroxisome</location>
    </subcellularLocation>
</comment>
<dbReference type="InterPro" id="IPR000873">
    <property type="entry name" value="AMP-dep_synth/lig_dom"/>
</dbReference>
<keyword evidence="7" id="KW-1185">Reference proteome</keyword>
<sequence>MAALVDLAEFQNRAVSNYGSGDRCHLGHVLLQSLADHPEVINQINAATGQQETNAEVLRRSVRLARAMRARGLRPGDVLALAGPNHLDLCVPYYAAHYNGLPVLGIDPTFKYDEIKAALSLSKPKIIFFQKEDLKNYEEALKSLSLNAKVITFHEGECTMEDFINKYSTDEDVNNFKAADFDPDQVFSWLMSTSGSTGVPKVVAFTGRVVFDASISYMKSLLNQRRGTYLLLSPVQWMSGYFITLSAPLTGTTVLKTSVTATTEHIVDIINKYKPNFTMFSPPTITQILKHLDCDLSCFDLINIGGSKVYKDLITDLKSRTKGKIVEFYGQTDACMGILYPFPGTPLGSCGKALPQYELKLVDPETNKEISEPNVPGELQVKGPIFSGYYNDPEETAKAFTEDGWFKTGDLLSRDENGFYYIVERIKMLIKWKSYHVHTATHGDWQIQWSYKCVAGLLGMNNISNEEESGSPGFALNERKGNEIQRLYYGRVWHLTDMRLGS</sequence>
<dbReference type="Proteomes" id="UP000299102">
    <property type="component" value="Unassembled WGS sequence"/>
</dbReference>
<dbReference type="GO" id="GO:0004497">
    <property type="term" value="F:monooxygenase activity"/>
    <property type="evidence" value="ECO:0007669"/>
    <property type="project" value="UniProtKB-KW"/>
</dbReference>
<organism evidence="6 7">
    <name type="scientific">Eumeta variegata</name>
    <name type="common">Bagworm moth</name>
    <name type="synonym">Eumeta japonica</name>
    <dbReference type="NCBI Taxonomy" id="151549"/>
    <lineage>
        <taxon>Eukaryota</taxon>
        <taxon>Metazoa</taxon>
        <taxon>Ecdysozoa</taxon>
        <taxon>Arthropoda</taxon>
        <taxon>Hexapoda</taxon>
        <taxon>Insecta</taxon>
        <taxon>Pterygota</taxon>
        <taxon>Neoptera</taxon>
        <taxon>Endopterygota</taxon>
        <taxon>Lepidoptera</taxon>
        <taxon>Glossata</taxon>
        <taxon>Ditrysia</taxon>
        <taxon>Tineoidea</taxon>
        <taxon>Psychidae</taxon>
        <taxon>Oiketicinae</taxon>
        <taxon>Eumeta</taxon>
    </lineage>
</organism>
<evidence type="ECO:0000256" key="1">
    <source>
        <dbReference type="ARBA" id="ARBA00004275"/>
    </source>
</evidence>
<dbReference type="InterPro" id="IPR042099">
    <property type="entry name" value="ANL_N_sf"/>
</dbReference>
<dbReference type="EMBL" id="BGZK01000006">
    <property type="protein sequence ID" value="GBP00763.1"/>
    <property type="molecule type" value="Genomic_DNA"/>
</dbReference>
<dbReference type="GO" id="GO:0005777">
    <property type="term" value="C:peroxisome"/>
    <property type="evidence" value="ECO:0007669"/>
    <property type="project" value="UniProtKB-SubCell"/>
</dbReference>
<proteinExistence type="inferred from homology"/>
<comment type="caution">
    <text evidence="6">The sequence shown here is derived from an EMBL/GenBank/DDBJ whole genome shotgun (WGS) entry which is preliminary data.</text>
</comment>
<dbReference type="AlphaFoldDB" id="A0A4C1SF09"/>
<keyword evidence="4" id="KW-0576">Peroxisome</keyword>
<protein>
    <submittedName>
        <fullName evidence="6">Luciferin 4-monooxygenase</fullName>
    </submittedName>
</protein>
<name>A0A4C1SF09_EUMVA</name>
<dbReference type="Gene3D" id="3.40.50.12780">
    <property type="entry name" value="N-terminal domain of ligase-like"/>
    <property type="match status" value="1"/>
</dbReference>
<dbReference type="PANTHER" id="PTHR24096:SF149">
    <property type="entry name" value="AMP-BINDING DOMAIN-CONTAINING PROTEIN-RELATED"/>
    <property type="match status" value="1"/>
</dbReference>
<dbReference type="SUPFAM" id="SSF56801">
    <property type="entry name" value="Acetyl-CoA synthetase-like"/>
    <property type="match status" value="1"/>
</dbReference>
<dbReference type="PANTHER" id="PTHR24096">
    <property type="entry name" value="LONG-CHAIN-FATTY-ACID--COA LIGASE"/>
    <property type="match status" value="1"/>
</dbReference>
<dbReference type="GO" id="GO:0016405">
    <property type="term" value="F:CoA-ligase activity"/>
    <property type="evidence" value="ECO:0007669"/>
    <property type="project" value="TreeGrafter"/>
</dbReference>
<keyword evidence="6" id="KW-0560">Oxidoreductase</keyword>
<gene>
    <name evidence="6" type="ORF">EVAR_76984_1</name>
</gene>
<evidence type="ECO:0000256" key="4">
    <source>
        <dbReference type="ARBA" id="ARBA00023140"/>
    </source>
</evidence>
<accession>A0A4C1SF09</accession>
<evidence type="ECO:0000313" key="7">
    <source>
        <dbReference type="Proteomes" id="UP000299102"/>
    </source>
</evidence>
<evidence type="ECO:0000256" key="3">
    <source>
        <dbReference type="ARBA" id="ARBA00022598"/>
    </source>
</evidence>
<dbReference type="OrthoDB" id="10253869at2759"/>
<evidence type="ECO:0000313" key="6">
    <source>
        <dbReference type="EMBL" id="GBP00763.1"/>
    </source>
</evidence>
<comment type="similarity">
    <text evidence="2">Belongs to the ATP-dependent AMP-binding enzyme family.</text>
</comment>
<reference evidence="6 7" key="1">
    <citation type="journal article" date="2019" name="Commun. Biol.">
        <title>The bagworm genome reveals a unique fibroin gene that provides high tensile strength.</title>
        <authorList>
            <person name="Kono N."/>
            <person name="Nakamura H."/>
            <person name="Ohtoshi R."/>
            <person name="Tomita M."/>
            <person name="Numata K."/>
            <person name="Arakawa K."/>
        </authorList>
    </citation>
    <scope>NUCLEOTIDE SEQUENCE [LARGE SCALE GENOMIC DNA]</scope>
</reference>
<keyword evidence="3" id="KW-0436">Ligase</keyword>
<keyword evidence="6" id="KW-0503">Monooxygenase</keyword>
<evidence type="ECO:0000259" key="5">
    <source>
        <dbReference type="Pfam" id="PF00501"/>
    </source>
</evidence>
<dbReference type="STRING" id="151549.A0A4C1SF09"/>